<proteinExistence type="predicted"/>
<evidence type="ECO:0000256" key="1">
    <source>
        <dbReference type="SAM" id="MobiDB-lite"/>
    </source>
</evidence>
<dbReference type="AlphaFoldDB" id="A0AAD7CBP9"/>
<gene>
    <name evidence="2" type="ORF">FB45DRAFT_735982</name>
</gene>
<sequence>MNDLPDEVLHLIFYETAEPANLSRVNHRLLSVSQDPFVRANYFITRHGELQAIYFALARGKLLTPRVLDILLASGAHLSRYLVQVAFHHFFHSHSHFTIKLPWVRNVSLSTFAYFLSLAAEKFGEIPRGKGEDDGAIVSQFIKEARQESQHVTWEQVRDIFETHNFIPFCERDPLFSQIPLALAIEPRLLPYAVANGFHMDAKYRDFVFRKMFERSAAPVQAHTEEIVGNVRELCRLDPSMFVTRTVAAEVCLEPKTNEAAYRALRQLDRGGDLSFTLRELIQDIIKLFLRVRAITSATTSQILIQLYTDFLAPSSTTSNLDPLVRRAMFLTVFAAEPSVRVSDMTERLAPLKLGPFTISDAADVLLSAFVEKPSPVLEYLRREGVSPSGRKPTSAEVRELAEEVAVRCLGRDAKGKTLKRLCDIYPNVKPRIVQAVLGDHARSVEEILAEGGLVQGNCAKLAKQMGGAVCSEGEETDEELEGQDEDEDEDEGGDYRERSTDDEEEDEDVHMWDPEEDEGASVTRDLGAISLEPLTTMIRRDENQGTRGRRRYYHTYHLNTLGSNSRLPIDHHSVARWIKIEFGSKSSVTAVFLTHAVVNGNHSVLNTYLHPVHGIPVPITLKHFRLMAALGTSCADYNLYERIKAGAPFYASEEDYISGSGDTASVLMKKLDKGKAKAIKVEPVEMRPVKVEPVSPPRGRKRPRRSAATAVSSYAVPDSDDEAITSLEDREGEYAEFRGISSKDKVKVKVKAMQTVSPLEEWVKALEEINKDEQRKYREQKKQADRDKGEGPKARVSKSDFFRSLTSHLRTLRDLEQEERKSRSGSDGQDGESDAEDDEYVCQGACRAKRRRTTA</sequence>
<comment type="caution">
    <text evidence="2">The sequence shown here is derived from an EMBL/GenBank/DDBJ whole genome shotgun (WGS) entry which is preliminary data.</text>
</comment>
<protein>
    <submittedName>
        <fullName evidence="2">Uncharacterized protein</fullName>
    </submittedName>
</protein>
<evidence type="ECO:0000313" key="2">
    <source>
        <dbReference type="EMBL" id="KAJ7644135.1"/>
    </source>
</evidence>
<reference evidence="2" key="1">
    <citation type="submission" date="2023-03" db="EMBL/GenBank/DDBJ databases">
        <title>Massive genome expansion in bonnet fungi (Mycena s.s.) driven by repeated elements and novel gene families across ecological guilds.</title>
        <authorList>
            <consortium name="Lawrence Berkeley National Laboratory"/>
            <person name="Harder C.B."/>
            <person name="Miyauchi S."/>
            <person name="Viragh M."/>
            <person name="Kuo A."/>
            <person name="Thoen E."/>
            <person name="Andreopoulos B."/>
            <person name="Lu D."/>
            <person name="Skrede I."/>
            <person name="Drula E."/>
            <person name="Henrissat B."/>
            <person name="Morin E."/>
            <person name="Kohler A."/>
            <person name="Barry K."/>
            <person name="LaButti K."/>
            <person name="Morin E."/>
            <person name="Salamov A."/>
            <person name="Lipzen A."/>
            <person name="Mereny Z."/>
            <person name="Hegedus B."/>
            <person name="Baldrian P."/>
            <person name="Stursova M."/>
            <person name="Weitz H."/>
            <person name="Taylor A."/>
            <person name="Grigoriev I.V."/>
            <person name="Nagy L.G."/>
            <person name="Martin F."/>
            <person name="Kauserud H."/>
        </authorList>
    </citation>
    <scope>NUCLEOTIDE SEQUENCE</scope>
    <source>
        <strain evidence="2">9284</strain>
    </source>
</reference>
<feature type="region of interest" description="Disordered" evidence="1">
    <location>
        <begin position="470"/>
        <end position="524"/>
    </location>
</feature>
<feature type="region of interest" description="Disordered" evidence="1">
    <location>
        <begin position="771"/>
        <end position="856"/>
    </location>
</feature>
<feature type="compositionally biased region" description="Acidic residues" evidence="1">
    <location>
        <begin position="830"/>
        <end position="841"/>
    </location>
</feature>
<accession>A0AAD7CBP9</accession>
<feature type="compositionally biased region" description="Basic and acidic residues" evidence="1">
    <location>
        <begin position="812"/>
        <end position="825"/>
    </location>
</feature>
<organism evidence="2 3">
    <name type="scientific">Roridomyces roridus</name>
    <dbReference type="NCBI Taxonomy" id="1738132"/>
    <lineage>
        <taxon>Eukaryota</taxon>
        <taxon>Fungi</taxon>
        <taxon>Dikarya</taxon>
        <taxon>Basidiomycota</taxon>
        <taxon>Agaricomycotina</taxon>
        <taxon>Agaricomycetes</taxon>
        <taxon>Agaricomycetidae</taxon>
        <taxon>Agaricales</taxon>
        <taxon>Marasmiineae</taxon>
        <taxon>Mycenaceae</taxon>
        <taxon>Roridomyces</taxon>
    </lineage>
</organism>
<feature type="compositionally biased region" description="Acidic residues" evidence="1">
    <location>
        <begin position="501"/>
        <end position="520"/>
    </location>
</feature>
<feature type="region of interest" description="Disordered" evidence="1">
    <location>
        <begin position="692"/>
        <end position="717"/>
    </location>
</feature>
<feature type="compositionally biased region" description="Acidic residues" evidence="1">
    <location>
        <begin position="473"/>
        <end position="493"/>
    </location>
</feature>
<evidence type="ECO:0000313" key="3">
    <source>
        <dbReference type="Proteomes" id="UP001221142"/>
    </source>
</evidence>
<dbReference type="EMBL" id="JARKIF010000003">
    <property type="protein sequence ID" value="KAJ7644135.1"/>
    <property type="molecule type" value="Genomic_DNA"/>
</dbReference>
<name>A0AAD7CBP9_9AGAR</name>
<dbReference type="Proteomes" id="UP001221142">
    <property type="component" value="Unassembled WGS sequence"/>
</dbReference>
<keyword evidence="3" id="KW-1185">Reference proteome</keyword>
<feature type="compositionally biased region" description="Basic and acidic residues" evidence="1">
    <location>
        <begin position="771"/>
        <end position="802"/>
    </location>
</feature>